<evidence type="ECO:0000313" key="1">
    <source>
        <dbReference type="EMBL" id="MBF6302856.1"/>
    </source>
</evidence>
<sequence length="295" mass="32713">MARNERLTEWVDAISLNLMALEFRDLEVDFTEGSLRALETELLDEFFRTDDVDDSGERAFLNGAAGYLGEALLRLTGGGWGWGDEEPFIRPDKALGLALLFPARLVERAVTERSGRIFTDAYAAWADAAARHRAANPGWTPKKQHTSGVDPFEMDDADAVHIAGWTAERKVVFPAWVATYGPETDWSFGPESLDDLEALLARHVPSAAELYLPPDPAFLDGAVWYFGEVVRRIRGGRWEYRTPVRGVPNPYAGRPYIVRSGADREPVVPLMVFSGFVTTKQHGALRAEYVQLGGG</sequence>
<dbReference type="Proteomes" id="UP000702209">
    <property type="component" value="Unassembled WGS sequence"/>
</dbReference>
<reference evidence="1 2" key="1">
    <citation type="submission" date="2020-10" db="EMBL/GenBank/DDBJ databases">
        <title>Identification of Nocardia species via Next-generation sequencing and recognition of intraspecies genetic diversity.</title>
        <authorList>
            <person name="Li P."/>
            <person name="Li P."/>
            <person name="Lu B."/>
        </authorList>
    </citation>
    <scope>NUCLEOTIDE SEQUENCE [LARGE SCALE GENOMIC DNA]</scope>
    <source>
        <strain evidence="1 2">BJ06-0157</strain>
    </source>
</reference>
<organism evidence="1 2">
    <name type="scientific">Nocardia amamiensis</name>
    <dbReference type="NCBI Taxonomy" id="404578"/>
    <lineage>
        <taxon>Bacteria</taxon>
        <taxon>Bacillati</taxon>
        <taxon>Actinomycetota</taxon>
        <taxon>Actinomycetes</taxon>
        <taxon>Mycobacteriales</taxon>
        <taxon>Nocardiaceae</taxon>
        <taxon>Nocardia</taxon>
    </lineage>
</organism>
<dbReference type="RefSeq" id="WP_195134037.1">
    <property type="nucleotide sequence ID" value="NZ_JADLQX010000066.1"/>
</dbReference>
<dbReference type="EMBL" id="JADLQX010000066">
    <property type="protein sequence ID" value="MBF6302856.1"/>
    <property type="molecule type" value="Genomic_DNA"/>
</dbReference>
<protein>
    <submittedName>
        <fullName evidence="1">Uncharacterized protein</fullName>
    </submittedName>
</protein>
<name>A0ABS0D240_9NOCA</name>
<gene>
    <name evidence="1" type="ORF">IU459_35835</name>
</gene>
<keyword evidence="2" id="KW-1185">Reference proteome</keyword>
<accession>A0ABS0D240</accession>
<comment type="caution">
    <text evidence="1">The sequence shown here is derived from an EMBL/GenBank/DDBJ whole genome shotgun (WGS) entry which is preliminary data.</text>
</comment>
<proteinExistence type="predicted"/>
<evidence type="ECO:0000313" key="2">
    <source>
        <dbReference type="Proteomes" id="UP000702209"/>
    </source>
</evidence>